<keyword evidence="4" id="KW-0812">Transmembrane</keyword>
<keyword evidence="4" id="KW-1133">Transmembrane helix</keyword>
<keyword evidence="6" id="KW-0378">Hydrolase</keyword>
<dbReference type="STRING" id="710421.Mycch_4140"/>
<dbReference type="RefSeq" id="WP_014817333.1">
    <property type="nucleotide sequence ID" value="NC_018027.1"/>
</dbReference>
<dbReference type="InterPro" id="IPR011330">
    <property type="entry name" value="Glyco_hydro/deAcase_b/a-brl"/>
</dbReference>
<comment type="subcellular location">
    <subcellularLocation>
        <location evidence="1">Secreted</location>
    </subcellularLocation>
</comment>
<dbReference type="PANTHER" id="PTHR34216:SF3">
    <property type="entry name" value="POLY-BETA-1,6-N-ACETYL-D-GLUCOSAMINE N-DEACETYLASE"/>
    <property type="match status" value="1"/>
</dbReference>
<evidence type="ECO:0000256" key="4">
    <source>
        <dbReference type="SAM" id="Phobius"/>
    </source>
</evidence>
<dbReference type="CDD" id="cd10918">
    <property type="entry name" value="CE4_NodB_like_5s_6s"/>
    <property type="match status" value="1"/>
</dbReference>
<reference evidence="6 7" key="1">
    <citation type="submission" date="2012-06" db="EMBL/GenBank/DDBJ databases">
        <title>Complete sequence of chromosome of Mycobacterium chubuense NBB4.</title>
        <authorList>
            <consortium name="US DOE Joint Genome Institute"/>
            <person name="Lucas S."/>
            <person name="Han J."/>
            <person name="Lapidus A."/>
            <person name="Cheng J.-F."/>
            <person name="Goodwin L."/>
            <person name="Pitluck S."/>
            <person name="Peters L."/>
            <person name="Mikhailova N."/>
            <person name="Teshima H."/>
            <person name="Detter J.C."/>
            <person name="Han C."/>
            <person name="Tapia R."/>
            <person name="Land M."/>
            <person name="Hauser L."/>
            <person name="Kyrpides N."/>
            <person name="Ivanova N."/>
            <person name="Pagani I."/>
            <person name="Mattes T."/>
            <person name="Holmes A."/>
            <person name="Rutledge P."/>
            <person name="Paulsen I."/>
            <person name="Coleman N."/>
            <person name="Woyke T."/>
        </authorList>
    </citation>
    <scope>NUCLEOTIDE SEQUENCE [LARGE SCALE GENOMIC DNA]</scope>
    <source>
        <strain evidence="6 7">NBB4</strain>
    </source>
</reference>
<dbReference type="HOGENOM" id="CLU_024050_0_0_11"/>
<keyword evidence="6" id="KW-0326">Glycosidase</keyword>
<feature type="region of interest" description="Disordered" evidence="3">
    <location>
        <begin position="346"/>
        <end position="380"/>
    </location>
</feature>
<feature type="transmembrane region" description="Helical" evidence="4">
    <location>
        <begin position="21"/>
        <end position="45"/>
    </location>
</feature>
<dbReference type="GO" id="GO:0016810">
    <property type="term" value="F:hydrolase activity, acting on carbon-nitrogen (but not peptide) bonds"/>
    <property type="evidence" value="ECO:0007669"/>
    <property type="project" value="InterPro"/>
</dbReference>
<dbReference type="InterPro" id="IPR051398">
    <property type="entry name" value="Polysacch_Deacetylase"/>
</dbReference>
<keyword evidence="6" id="KW-0119">Carbohydrate metabolism</keyword>
<evidence type="ECO:0000259" key="5">
    <source>
        <dbReference type="Pfam" id="PF01522"/>
    </source>
</evidence>
<protein>
    <submittedName>
        <fullName evidence="6">Putative xylanase/chitin deacetylase</fullName>
    </submittedName>
</protein>
<evidence type="ECO:0000256" key="3">
    <source>
        <dbReference type="SAM" id="MobiDB-lite"/>
    </source>
</evidence>
<dbReference type="GO" id="GO:0016798">
    <property type="term" value="F:hydrolase activity, acting on glycosyl bonds"/>
    <property type="evidence" value="ECO:0007669"/>
    <property type="project" value="UniProtKB-KW"/>
</dbReference>
<proteinExistence type="predicted"/>
<dbReference type="Gene3D" id="3.20.20.370">
    <property type="entry name" value="Glycoside hydrolase/deacetylase"/>
    <property type="match status" value="1"/>
</dbReference>
<name>I4BNK4_MYCCN</name>
<dbReference type="PANTHER" id="PTHR34216">
    <property type="match status" value="1"/>
</dbReference>
<dbReference type="SUPFAM" id="SSF88713">
    <property type="entry name" value="Glycoside hydrolase/deacetylase"/>
    <property type="match status" value="1"/>
</dbReference>
<dbReference type="Pfam" id="PF01522">
    <property type="entry name" value="Polysacc_deac_1"/>
    <property type="match status" value="1"/>
</dbReference>
<accession>I4BNK4</accession>
<evidence type="ECO:0000256" key="1">
    <source>
        <dbReference type="ARBA" id="ARBA00004613"/>
    </source>
</evidence>
<dbReference type="GO" id="GO:0045493">
    <property type="term" value="P:xylan catabolic process"/>
    <property type="evidence" value="ECO:0007669"/>
    <property type="project" value="UniProtKB-KW"/>
</dbReference>
<dbReference type="PATRIC" id="fig|710421.3.peg.4136"/>
<dbReference type="InterPro" id="IPR002509">
    <property type="entry name" value="NODB_dom"/>
</dbReference>
<dbReference type="Proteomes" id="UP000006057">
    <property type="component" value="Chromosome"/>
</dbReference>
<keyword evidence="4" id="KW-0472">Membrane</keyword>
<organism evidence="6 7">
    <name type="scientific">Mycolicibacterium chubuense (strain NBB4)</name>
    <name type="common">Mycobacterium chubuense</name>
    <dbReference type="NCBI Taxonomy" id="710421"/>
    <lineage>
        <taxon>Bacteria</taxon>
        <taxon>Bacillati</taxon>
        <taxon>Actinomycetota</taxon>
        <taxon>Actinomycetes</taxon>
        <taxon>Mycobacteriales</taxon>
        <taxon>Mycobacteriaceae</taxon>
        <taxon>Mycolicibacterium</taxon>
    </lineage>
</organism>
<keyword evidence="2" id="KW-0732">Signal</keyword>
<keyword evidence="7" id="KW-1185">Reference proteome</keyword>
<gene>
    <name evidence="6" type="ordered locus">Mycch_4140</name>
</gene>
<dbReference type="GO" id="GO:0005576">
    <property type="term" value="C:extracellular region"/>
    <property type="evidence" value="ECO:0007669"/>
    <property type="project" value="UniProtKB-SubCell"/>
</dbReference>
<keyword evidence="6" id="KW-0858">Xylan degradation</keyword>
<sequence length="523" mass="56418" precursor="true">MTVKRQAAHRKPSRLVAMARTGVLILPFLAVVAAYLGVPAVWQWAHAETLSNRAHPVIVDQIDTPPQPVDPNLVASLRRAPTSPQSSPLILTYHDIGYNSATRYTVTPEAFAAQMRLLHDAGWTTITADQLSGWLRGEPLPAHSVMVSFDDGARGVWRYADPVLERYGQHAVAYLITGFVGTHAPYYMTWPEIAALHASGRWDLEAHTHLGHQHVPTDAVGGEGPFLTHLEYLADQKRVETQQEYHSRVFTDLVECRRQFSAHDLPEPTLFAYPFSAHNDDPNGTGMLKGVVGSLYQAAMLDVPDKISTTASSDVQDGNIARMDVMSDLGLAKWTEKLVEASPLDPTAAKPIADPTNWTDSGDRPAPLTLDGDGRAVLDPGPRAQITRQYAPYRTSMWNAYTVSADLGGFSSAGDGTTTGLSVLTGDPQHEVDIEISSAEYSIRRGYGQEEAVAAGHLVEAAAHHVEAVVRPENVTVTIDGGSPQVVPLNSAGPRQIGGGIGLIGDREFDASPTPVVSGLAVY</sequence>
<evidence type="ECO:0000256" key="2">
    <source>
        <dbReference type="ARBA" id="ARBA00022729"/>
    </source>
</evidence>
<evidence type="ECO:0000313" key="7">
    <source>
        <dbReference type="Proteomes" id="UP000006057"/>
    </source>
</evidence>
<dbReference type="KEGG" id="mcb:Mycch_4140"/>
<keyword evidence="6" id="KW-0624">Polysaccharide degradation</keyword>
<dbReference type="eggNOG" id="COG0726">
    <property type="taxonomic scope" value="Bacteria"/>
</dbReference>
<dbReference type="AlphaFoldDB" id="I4BNK4"/>
<evidence type="ECO:0000313" key="6">
    <source>
        <dbReference type="EMBL" id="AFM18861.1"/>
    </source>
</evidence>
<feature type="domain" description="NodB homology" evidence="5">
    <location>
        <begin position="140"/>
        <end position="281"/>
    </location>
</feature>
<dbReference type="EMBL" id="CP003053">
    <property type="protein sequence ID" value="AFM18861.1"/>
    <property type="molecule type" value="Genomic_DNA"/>
</dbReference>